<protein>
    <submittedName>
        <fullName evidence="1">Uncharacterized protein</fullName>
    </submittedName>
</protein>
<proteinExistence type="predicted"/>
<accession>A0ACD3AEL4</accession>
<gene>
    <name evidence="1" type="ORF">BDN72DRAFT_285765</name>
</gene>
<dbReference type="EMBL" id="ML208489">
    <property type="protein sequence ID" value="TFK64116.1"/>
    <property type="molecule type" value="Genomic_DNA"/>
</dbReference>
<reference evidence="1 2" key="1">
    <citation type="journal article" date="2019" name="Nat. Ecol. Evol.">
        <title>Megaphylogeny resolves global patterns of mushroom evolution.</title>
        <authorList>
            <person name="Varga T."/>
            <person name="Krizsan K."/>
            <person name="Foldi C."/>
            <person name="Dima B."/>
            <person name="Sanchez-Garcia M."/>
            <person name="Sanchez-Ramirez S."/>
            <person name="Szollosi G.J."/>
            <person name="Szarkandi J.G."/>
            <person name="Papp V."/>
            <person name="Albert L."/>
            <person name="Andreopoulos W."/>
            <person name="Angelini C."/>
            <person name="Antonin V."/>
            <person name="Barry K.W."/>
            <person name="Bougher N.L."/>
            <person name="Buchanan P."/>
            <person name="Buyck B."/>
            <person name="Bense V."/>
            <person name="Catcheside P."/>
            <person name="Chovatia M."/>
            <person name="Cooper J."/>
            <person name="Damon W."/>
            <person name="Desjardin D."/>
            <person name="Finy P."/>
            <person name="Geml J."/>
            <person name="Haridas S."/>
            <person name="Hughes K."/>
            <person name="Justo A."/>
            <person name="Karasinski D."/>
            <person name="Kautmanova I."/>
            <person name="Kiss B."/>
            <person name="Kocsube S."/>
            <person name="Kotiranta H."/>
            <person name="LaButti K.M."/>
            <person name="Lechner B.E."/>
            <person name="Liimatainen K."/>
            <person name="Lipzen A."/>
            <person name="Lukacs Z."/>
            <person name="Mihaltcheva S."/>
            <person name="Morgado L.N."/>
            <person name="Niskanen T."/>
            <person name="Noordeloos M.E."/>
            <person name="Ohm R.A."/>
            <person name="Ortiz-Santana B."/>
            <person name="Ovrebo C."/>
            <person name="Racz N."/>
            <person name="Riley R."/>
            <person name="Savchenko A."/>
            <person name="Shiryaev A."/>
            <person name="Soop K."/>
            <person name="Spirin V."/>
            <person name="Szebenyi C."/>
            <person name="Tomsovsky M."/>
            <person name="Tulloss R.E."/>
            <person name="Uehling J."/>
            <person name="Grigoriev I.V."/>
            <person name="Vagvolgyi C."/>
            <person name="Papp T."/>
            <person name="Martin F.M."/>
            <person name="Miettinen O."/>
            <person name="Hibbett D.S."/>
            <person name="Nagy L.G."/>
        </authorList>
    </citation>
    <scope>NUCLEOTIDE SEQUENCE [LARGE SCALE GENOMIC DNA]</scope>
    <source>
        <strain evidence="1 2">NL-1719</strain>
    </source>
</reference>
<keyword evidence="2" id="KW-1185">Reference proteome</keyword>
<organism evidence="1 2">
    <name type="scientific">Pluteus cervinus</name>
    <dbReference type="NCBI Taxonomy" id="181527"/>
    <lineage>
        <taxon>Eukaryota</taxon>
        <taxon>Fungi</taxon>
        <taxon>Dikarya</taxon>
        <taxon>Basidiomycota</taxon>
        <taxon>Agaricomycotina</taxon>
        <taxon>Agaricomycetes</taxon>
        <taxon>Agaricomycetidae</taxon>
        <taxon>Agaricales</taxon>
        <taxon>Pluteineae</taxon>
        <taxon>Pluteaceae</taxon>
        <taxon>Pluteus</taxon>
    </lineage>
</organism>
<evidence type="ECO:0000313" key="1">
    <source>
        <dbReference type="EMBL" id="TFK64116.1"/>
    </source>
</evidence>
<dbReference type="Proteomes" id="UP000308600">
    <property type="component" value="Unassembled WGS sequence"/>
</dbReference>
<name>A0ACD3AEL4_9AGAR</name>
<evidence type="ECO:0000313" key="2">
    <source>
        <dbReference type="Proteomes" id="UP000308600"/>
    </source>
</evidence>
<sequence length="58" mass="6524">MSMIIAGPTNLSCRPYCSEFGMAVVRKASIMGLTIGFLTLSVYLRNRIIFLVNDYDYP</sequence>